<accession>A0A2B4SF59</accession>
<reference evidence="4" key="1">
    <citation type="journal article" date="2017" name="bioRxiv">
        <title>Comparative analysis of the genomes of Stylophora pistillata and Acropora digitifera provides evidence for extensive differences between species of corals.</title>
        <authorList>
            <person name="Voolstra C.R."/>
            <person name="Li Y."/>
            <person name="Liew Y.J."/>
            <person name="Baumgarten S."/>
            <person name="Zoccola D."/>
            <person name="Flot J.-F."/>
            <person name="Tambutte S."/>
            <person name="Allemand D."/>
            <person name="Aranda M."/>
        </authorList>
    </citation>
    <scope>NUCLEOTIDE SEQUENCE [LARGE SCALE GENOMIC DNA]</scope>
</reference>
<proteinExistence type="predicted"/>
<protein>
    <submittedName>
        <fullName evidence="3">Hemicentin-1</fullName>
    </submittedName>
</protein>
<evidence type="ECO:0000313" key="3">
    <source>
        <dbReference type="EMBL" id="PFX27739.1"/>
    </source>
</evidence>
<dbReference type="SMART" id="SM00327">
    <property type="entry name" value="VWA"/>
    <property type="match status" value="3"/>
</dbReference>
<comment type="caution">
    <text evidence="3">The sequence shown here is derived from an EMBL/GenBank/DDBJ whole genome shotgun (WGS) entry which is preliminary data.</text>
</comment>
<feature type="domain" description="VWFA" evidence="2">
    <location>
        <begin position="509"/>
        <end position="658"/>
    </location>
</feature>
<keyword evidence="1" id="KW-1015">Disulfide bond</keyword>
<dbReference type="Gene3D" id="2.20.100.10">
    <property type="entry name" value="Thrombospondin type-1 (TSP1) repeat"/>
    <property type="match status" value="6"/>
</dbReference>
<dbReference type="AlphaFoldDB" id="A0A2B4SF59"/>
<dbReference type="Pfam" id="PF00092">
    <property type="entry name" value="VWA"/>
    <property type="match status" value="3"/>
</dbReference>
<dbReference type="SMART" id="SM00209">
    <property type="entry name" value="TSP1"/>
    <property type="match status" value="6"/>
</dbReference>
<dbReference type="InterPro" id="IPR036383">
    <property type="entry name" value="TSP1_rpt_sf"/>
</dbReference>
<organism evidence="3 4">
    <name type="scientific">Stylophora pistillata</name>
    <name type="common">Smooth cauliflower coral</name>
    <dbReference type="NCBI Taxonomy" id="50429"/>
    <lineage>
        <taxon>Eukaryota</taxon>
        <taxon>Metazoa</taxon>
        <taxon>Cnidaria</taxon>
        <taxon>Anthozoa</taxon>
        <taxon>Hexacorallia</taxon>
        <taxon>Scleractinia</taxon>
        <taxon>Astrocoeniina</taxon>
        <taxon>Pocilloporidae</taxon>
        <taxon>Stylophora</taxon>
    </lineage>
</organism>
<dbReference type="SUPFAM" id="SSF53300">
    <property type="entry name" value="vWA-like"/>
    <property type="match status" value="4"/>
</dbReference>
<dbReference type="SUPFAM" id="SSF82895">
    <property type="entry name" value="TSP-1 type 1 repeat"/>
    <property type="match status" value="6"/>
</dbReference>
<evidence type="ECO:0000256" key="1">
    <source>
        <dbReference type="ARBA" id="ARBA00023157"/>
    </source>
</evidence>
<dbReference type="Pfam" id="PF00090">
    <property type="entry name" value="TSP_1"/>
    <property type="match status" value="6"/>
</dbReference>
<dbReference type="PRINTS" id="PR00453">
    <property type="entry name" value="VWFADOMAIN"/>
</dbReference>
<dbReference type="PANTHER" id="PTHR24020:SF20">
    <property type="entry name" value="PH DOMAIN-CONTAINING PROTEIN"/>
    <property type="match status" value="1"/>
</dbReference>
<dbReference type="InterPro" id="IPR036465">
    <property type="entry name" value="vWFA_dom_sf"/>
</dbReference>
<keyword evidence="4" id="KW-1185">Reference proteome</keyword>
<feature type="domain" description="VWFA" evidence="2">
    <location>
        <begin position="841"/>
        <end position="1023"/>
    </location>
</feature>
<feature type="domain" description="VWFA" evidence="2">
    <location>
        <begin position="77"/>
        <end position="259"/>
    </location>
</feature>
<sequence>MHDLSCHSLQALILLKEKDVRVIAVGSGPGIDESTLLSIAHDKNRLVTVDGFNKLTDELNTIKSKACSAPPCTAGLDIAIVLDKSKSVRIPNLDKSISFIGNQVKNFHPAPDGDHFGFITFHEKAKMVFKFADSQYHDKNELLQKIAKEPRQLELQTRSDLALKMARDAMFTEAGGDRPDKPNIMIVLTDAKPTKPRDNRKFNFKTFAIEIAKAKDVRVIAVGIGPGIDQSTLLSIAGEDGQVVEVEDFSQLENMMNIIKSMACSEISWAKAIDGGYSEWSESECSVTCGEGEKMLTRTCTNPPPSYGGKDCNGKGTHLNLQLLSCCVNVAIDGGYTDWSESKCSATCGGGKNTLRRTCTNPPPSNSGKDAVSWGQLKGEFHAMNLNLTSYHSDLKKQAYEKFLFLCVCIAIDGGYTEWSESECSVTCGEGKKILTRTCTNPPPSHGGKDCSELGPVVKPVAWNEGICRGVVVEEEGFTAVHDDVDLLIGDRGEAKSPVEGGCLDQKMDIAILGDVSRSMNKDHRNKLTRLVYLLVDKLGVSASGNHYALGTFGSYAPIHSYLNSGRYHTAKNLKDLVRMRFKFVPKKVGTRTDLSMRGALKIFTRAKGDRPDAKNVLLVFTDGAPYIDKWDKRKWVPFGPTTRTLEARGVSIIVIGVAVDGRYTGWSESKCSVTCGGGVKTMTRTCTNPSPSNGGKDCTQLGPAKKTVPCNEQKCSVDGGYTDWSESKCSVTCGGGVKTLTRTCTNPPPSNGGKDCSFLGPAKNTVPCNEQKCPINGGYTDWSESKCSQTCGGGRMTYTRTCTNPPPSNGGKDCSELGLAKMTGICNSQECPPSCTAGLDIAIVLDKSKSVKMGNLKKIITFLGNLVKNFNPAPDADHFGLITFNRNAKMSFKLGDSGYHNKDALLQKIANEPVTLEYQTRTDLALIMARDEMFTTAGGDRPDKPNVMIVLTDGKPTHPKKDFDFEAFSGMISADFMRKKVNVVAVGIGTGVEEDTLHDIAGTGPVIHVENFDKLNEMIKKIKGSACSGTLKLQFLQKYPLETCENVVETETK</sequence>
<evidence type="ECO:0000259" key="2">
    <source>
        <dbReference type="PROSITE" id="PS50234"/>
    </source>
</evidence>
<dbReference type="InterPro" id="IPR000884">
    <property type="entry name" value="TSP1_rpt"/>
</dbReference>
<dbReference type="InterPro" id="IPR002035">
    <property type="entry name" value="VWF_A"/>
</dbReference>
<dbReference type="Gene3D" id="3.40.50.410">
    <property type="entry name" value="von Willebrand factor, type A domain"/>
    <property type="match status" value="4"/>
</dbReference>
<dbReference type="PROSITE" id="PS50234">
    <property type="entry name" value="VWFA"/>
    <property type="match status" value="3"/>
</dbReference>
<dbReference type="CDD" id="cd01450">
    <property type="entry name" value="vWFA_subfamily_ECM"/>
    <property type="match status" value="3"/>
</dbReference>
<dbReference type="OrthoDB" id="5985519at2759"/>
<name>A0A2B4SF59_STYPI</name>
<dbReference type="Proteomes" id="UP000225706">
    <property type="component" value="Unassembled WGS sequence"/>
</dbReference>
<dbReference type="FunFam" id="2.20.100.10:FF:000001">
    <property type="entry name" value="semaphorin-5A isoform X1"/>
    <property type="match status" value="1"/>
</dbReference>
<dbReference type="PROSITE" id="PS50092">
    <property type="entry name" value="TSP1"/>
    <property type="match status" value="5"/>
</dbReference>
<gene>
    <name evidence="3" type="primary">HMCN1</name>
    <name evidence="3" type="ORF">AWC38_SpisGene7560</name>
</gene>
<dbReference type="InterPro" id="IPR050525">
    <property type="entry name" value="ECM_Assembly_Org"/>
</dbReference>
<dbReference type="PANTHER" id="PTHR24020">
    <property type="entry name" value="COLLAGEN ALPHA"/>
    <property type="match status" value="1"/>
</dbReference>
<dbReference type="EMBL" id="LSMT01000096">
    <property type="protein sequence ID" value="PFX27739.1"/>
    <property type="molecule type" value="Genomic_DNA"/>
</dbReference>
<evidence type="ECO:0000313" key="4">
    <source>
        <dbReference type="Proteomes" id="UP000225706"/>
    </source>
</evidence>